<dbReference type="InterPro" id="IPR030192">
    <property type="entry name" value="YbdG"/>
</dbReference>
<keyword evidence="4 5" id="KW-0472">Membrane</keyword>
<feature type="domain" description="Mechanosensitive ion channel MscS" evidence="6">
    <location>
        <begin position="193"/>
        <end position="261"/>
    </location>
</feature>
<keyword evidence="8" id="KW-1185">Reference proteome</keyword>
<evidence type="ECO:0000256" key="2">
    <source>
        <dbReference type="ARBA" id="ARBA00022692"/>
    </source>
</evidence>
<evidence type="ECO:0000259" key="6">
    <source>
        <dbReference type="Pfam" id="PF00924"/>
    </source>
</evidence>
<proteinExistence type="predicted"/>
<accession>A0A7K0FTU4</accession>
<dbReference type="SUPFAM" id="SSF50182">
    <property type="entry name" value="Sm-like ribonucleoproteins"/>
    <property type="match status" value="1"/>
</dbReference>
<evidence type="ECO:0000256" key="4">
    <source>
        <dbReference type="ARBA" id="ARBA00023136"/>
    </source>
</evidence>
<dbReference type="GO" id="GO:0071470">
    <property type="term" value="P:cellular response to osmotic stress"/>
    <property type="evidence" value="ECO:0007669"/>
    <property type="project" value="InterPro"/>
</dbReference>
<dbReference type="RefSeq" id="WP_154278970.1">
    <property type="nucleotide sequence ID" value="NZ_JBHUJQ010000001.1"/>
</dbReference>
<keyword evidence="3 5" id="KW-1133">Transmembrane helix</keyword>
<protein>
    <submittedName>
        <fullName evidence="7">Mechanosensitive ion channel</fullName>
    </submittedName>
</protein>
<dbReference type="InterPro" id="IPR006685">
    <property type="entry name" value="MscS_channel_2nd"/>
</dbReference>
<evidence type="ECO:0000256" key="1">
    <source>
        <dbReference type="ARBA" id="ARBA00004370"/>
    </source>
</evidence>
<evidence type="ECO:0000313" key="8">
    <source>
        <dbReference type="Proteomes" id="UP000487757"/>
    </source>
</evidence>
<organism evidence="7 8">
    <name type="scientific">Pedobacter petrophilus</name>
    <dbReference type="NCBI Taxonomy" id="1908241"/>
    <lineage>
        <taxon>Bacteria</taxon>
        <taxon>Pseudomonadati</taxon>
        <taxon>Bacteroidota</taxon>
        <taxon>Sphingobacteriia</taxon>
        <taxon>Sphingobacteriales</taxon>
        <taxon>Sphingobacteriaceae</taxon>
        <taxon>Pedobacter</taxon>
    </lineage>
</organism>
<dbReference type="OrthoDB" id="9775207at2"/>
<gene>
    <name evidence="7" type="ORF">GJU39_01760</name>
</gene>
<dbReference type="PANTHER" id="PTHR30414">
    <property type="entry name" value="MINICONDUCTANCE MECHANOSENSITIVE CHANNEL YBDG"/>
    <property type="match status" value="1"/>
</dbReference>
<comment type="subcellular location">
    <subcellularLocation>
        <location evidence="1">Membrane</location>
    </subcellularLocation>
</comment>
<feature type="transmembrane region" description="Helical" evidence="5">
    <location>
        <begin position="76"/>
        <end position="97"/>
    </location>
</feature>
<dbReference type="InterPro" id="IPR023408">
    <property type="entry name" value="MscS_beta-dom_sf"/>
</dbReference>
<feature type="transmembrane region" description="Helical" evidence="5">
    <location>
        <begin position="28"/>
        <end position="55"/>
    </location>
</feature>
<dbReference type="EMBL" id="WKKH01000002">
    <property type="protein sequence ID" value="MRX74801.1"/>
    <property type="molecule type" value="Genomic_DNA"/>
</dbReference>
<dbReference type="Pfam" id="PF00924">
    <property type="entry name" value="MS_channel_2nd"/>
    <property type="match status" value="1"/>
</dbReference>
<evidence type="ECO:0000256" key="5">
    <source>
        <dbReference type="SAM" id="Phobius"/>
    </source>
</evidence>
<comment type="caution">
    <text evidence="7">The sequence shown here is derived from an EMBL/GenBank/DDBJ whole genome shotgun (WGS) entry which is preliminary data.</text>
</comment>
<feature type="transmembrane region" description="Helical" evidence="5">
    <location>
        <begin position="103"/>
        <end position="130"/>
    </location>
</feature>
<reference evidence="7 8" key="1">
    <citation type="submission" date="2019-11" db="EMBL/GenBank/DDBJ databases">
        <title>Pedobacter petrophilus genome.</title>
        <authorList>
            <person name="Feldbauer M.J."/>
            <person name="Newman J.D."/>
        </authorList>
    </citation>
    <scope>NUCLEOTIDE SEQUENCE [LARGE SCALE GENOMIC DNA]</scope>
    <source>
        <strain evidence="7 8">LMG 29686</strain>
    </source>
</reference>
<dbReference type="Proteomes" id="UP000487757">
    <property type="component" value="Unassembled WGS sequence"/>
</dbReference>
<name>A0A7K0FTU4_9SPHI</name>
<feature type="transmembrane region" description="Helical" evidence="5">
    <location>
        <begin position="174"/>
        <end position="191"/>
    </location>
</feature>
<evidence type="ECO:0000256" key="3">
    <source>
        <dbReference type="ARBA" id="ARBA00022989"/>
    </source>
</evidence>
<dbReference type="AlphaFoldDB" id="A0A7K0FTU4"/>
<dbReference type="GO" id="GO:0005886">
    <property type="term" value="C:plasma membrane"/>
    <property type="evidence" value="ECO:0007669"/>
    <property type="project" value="TreeGrafter"/>
</dbReference>
<dbReference type="InterPro" id="IPR010920">
    <property type="entry name" value="LSM_dom_sf"/>
</dbReference>
<evidence type="ECO:0000313" key="7">
    <source>
        <dbReference type="EMBL" id="MRX74801.1"/>
    </source>
</evidence>
<keyword evidence="2 5" id="KW-0812">Transmembrane</keyword>
<sequence>MNPLEFQSIFNELRKVLIEQGLTGGTFIYSYFLIGLIGVTLFLFITIFVTRQVFIGVVKSAKTKSDWQQALYEFRVFRAFALIFGAYVIYNAVPYVFIDFKNWFFYALIFSKIYVVLATMFAINAFLNALVSIMESSRKYADKPIRSYKQVAKIIIYIFGFVLILSIILNQSLLYIFGGFGAVTAVFILVFRDPILGFVASVQMSAIDLVRVGDWITVEKYGADGEVTEINLTTIKVRNWDKTVTIVPSYAIVSESFKNWRAMEESEGRRIKRHINIKISSIKFCDDELIGRLQSIDFLKDYLKETQLQIEQFNAENTVNPNNLVNGRHMTNIGTFRVYAEKYLESNPSINTDLTFMVRQLQATENGLPIEIYVFSKEKGLKKFEEVAADIFDHLLAAVPYFDLEIFQSPSGSDMRGFVRRGDD</sequence>
<dbReference type="Gene3D" id="2.30.30.60">
    <property type="match status" value="1"/>
</dbReference>
<feature type="transmembrane region" description="Helical" evidence="5">
    <location>
        <begin position="151"/>
        <end position="168"/>
    </location>
</feature>
<dbReference type="PANTHER" id="PTHR30414:SF0">
    <property type="entry name" value="MINICONDUCTANCE MECHANOSENSITIVE CHANNEL YBDG"/>
    <property type="match status" value="1"/>
</dbReference>
<dbReference type="GO" id="GO:0008381">
    <property type="term" value="F:mechanosensitive monoatomic ion channel activity"/>
    <property type="evidence" value="ECO:0007669"/>
    <property type="project" value="InterPro"/>
</dbReference>